<evidence type="ECO:0000259" key="7">
    <source>
        <dbReference type="Pfam" id="PF20652"/>
    </source>
</evidence>
<feature type="region of interest" description="Disordered" evidence="5">
    <location>
        <begin position="295"/>
        <end position="332"/>
    </location>
</feature>
<evidence type="ECO:0000256" key="3">
    <source>
        <dbReference type="ARBA" id="ARBA00022927"/>
    </source>
</evidence>
<reference evidence="8 9" key="1">
    <citation type="journal article" date="2018" name="Mol. Biol. Evol.">
        <title>Broad Genomic Sampling Reveals a Smut Pathogenic Ancestry of the Fungal Clade Ustilaginomycotina.</title>
        <authorList>
            <person name="Kijpornyongpan T."/>
            <person name="Mondo S.J."/>
            <person name="Barry K."/>
            <person name="Sandor L."/>
            <person name="Lee J."/>
            <person name="Lipzen A."/>
            <person name="Pangilinan J."/>
            <person name="LaButti K."/>
            <person name="Hainaut M."/>
            <person name="Henrissat B."/>
            <person name="Grigoriev I.V."/>
            <person name="Spatafora J.W."/>
            <person name="Aime M.C."/>
        </authorList>
    </citation>
    <scope>NUCLEOTIDE SEQUENCE [LARGE SCALE GENOMIC DNA]</scope>
    <source>
        <strain evidence="8 9">MCA 4718</strain>
    </source>
</reference>
<keyword evidence="3 4" id="KW-0653">Protein transport</keyword>
<dbReference type="Pfam" id="PF04048">
    <property type="entry name" value="Sec8_N"/>
    <property type="match status" value="1"/>
</dbReference>
<dbReference type="EMBL" id="KZ819321">
    <property type="protein sequence ID" value="PWN23560.1"/>
    <property type="molecule type" value="Genomic_DNA"/>
</dbReference>
<dbReference type="STRING" id="1684307.A0A316UEC6"/>
<feature type="domain" description="Exocyst complex component Sec8 middle helical bundle" evidence="7">
    <location>
        <begin position="407"/>
        <end position="760"/>
    </location>
</feature>
<keyword evidence="9" id="KW-1185">Reference proteome</keyword>
<name>A0A316UEC6_9BASI</name>
<dbReference type="InterPro" id="IPR048630">
    <property type="entry name" value="Sec8_M"/>
</dbReference>
<comment type="similarity">
    <text evidence="4">Belongs to the SEC8 family.</text>
</comment>
<feature type="non-terminal residue" evidence="8">
    <location>
        <position position="1"/>
    </location>
</feature>
<feature type="compositionally biased region" description="Basic and acidic residues" evidence="5">
    <location>
        <begin position="295"/>
        <end position="309"/>
    </location>
</feature>
<feature type="domain" description="Exocyst complex component Sec8 N-terminal" evidence="6">
    <location>
        <begin position="80"/>
        <end position="216"/>
    </location>
</feature>
<evidence type="ECO:0000256" key="5">
    <source>
        <dbReference type="SAM" id="MobiDB-lite"/>
    </source>
</evidence>
<dbReference type="OrthoDB" id="272977at2759"/>
<dbReference type="PANTHER" id="PTHR14146">
    <property type="entry name" value="EXOCYST COMPLEX COMPONENT 4"/>
    <property type="match status" value="1"/>
</dbReference>
<evidence type="ECO:0000259" key="6">
    <source>
        <dbReference type="Pfam" id="PF04048"/>
    </source>
</evidence>
<evidence type="ECO:0000313" key="9">
    <source>
        <dbReference type="Proteomes" id="UP000245942"/>
    </source>
</evidence>
<dbReference type="GO" id="GO:0006904">
    <property type="term" value="P:vesicle docking involved in exocytosis"/>
    <property type="evidence" value="ECO:0007669"/>
    <property type="project" value="InterPro"/>
</dbReference>
<organism evidence="8 9">
    <name type="scientific">Pseudomicrostroma glucosiphilum</name>
    <dbReference type="NCBI Taxonomy" id="1684307"/>
    <lineage>
        <taxon>Eukaryota</taxon>
        <taxon>Fungi</taxon>
        <taxon>Dikarya</taxon>
        <taxon>Basidiomycota</taxon>
        <taxon>Ustilaginomycotina</taxon>
        <taxon>Exobasidiomycetes</taxon>
        <taxon>Microstromatales</taxon>
        <taxon>Microstromatales incertae sedis</taxon>
        <taxon>Pseudomicrostroma</taxon>
    </lineage>
</organism>
<comment type="function">
    <text evidence="4">Component of the exocyst complex involved in the docking of exocytic vesicles with fusion sites on the plasma membrane.</text>
</comment>
<dbReference type="GO" id="GO:0015031">
    <property type="term" value="P:protein transport"/>
    <property type="evidence" value="ECO:0007669"/>
    <property type="project" value="UniProtKB-KW"/>
</dbReference>
<dbReference type="GeneID" id="37011835"/>
<dbReference type="GO" id="GO:0006612">
    <property type="term" value="P:protein targeting to membrane"/>
    <property type="evidence" value="ECO:0007669"/>
    <property type="project" value="UniProtKB-UniRule"/>
</dbReference>
<proteinExistence type="inferred from homology"/>
<gene>
    <name evidence="8" type="ORF">BCV69DRAFT_244270</name>
</gene>
<evidence type="ECO:0000256" key="4">
    <source>
        <dbReference type="RuleBase" id="RU367079"/>
    </source>
</evidence>
<feature type="region of interest" description="Disordered" evidence="5">
    <location>
        <begin position="23"/>
        <end position="49"/>
    </location>
</feature>
<keyword evidence="2 4" id="KW-0268">Exocytosis</keyword>
<dbReference type="Pfam" id="PF20652">
    <property type="entry name" value="Sec8_C"/>
    <property type="match status" value="1"/>
</dbReference>
<dbReference type="RefSeq" id="XP_025350720.1">
    <property type="nucleotide sequence ID" value="XM_025490101.1"/>
</dbReference>
<dbReference type="PANTHER" id="PTHR14146:SF0">
    <property type="entry name" value="EXOCYST COMPLEX COMPONENT 4"/>
    <property type="match status" value="1"/>
</dbReference>
<evidence type="ECO:0000256" key="2">
    <source>
        <dbReference type="ARBA" id="ARBA00022483"/>
    </source>
</evidence>
<dbReference type="GO" id="GO:0000145">
    <property type="term" value="C:exocyst"/>
    <property type="evidence" value="ECO:0007669"/>
    <property type="project" value="UniProtKB-UniRule"/>
</dbReference>
<keyword evidence="1 4" id="KW-0813">Transport</keyword>
<accession>A0A316UEC6</accession>
<sequence>LGSLSKSQSPAALGSVLSALSEAGRKHQGRRIMRGMTAEEESRRKKVERKMDEARQVEYRDLRYYEMKARQEQEEIGRIGAVSRKLKAEWAFVAEDDFNAVALALSLLDQSSMGANRREFESTKRLTQEALQGTVDDHYEAFATAITLHNSVLAAMTDVQTSVSSSRRRLRDSREALGSKRADLVQLWNRQQSVKEALRLLDTVEQLKNVPDRLEALMSEKHFLTAVSLLMRALKVINKTEMVEIGATADLRTYLHSQEGHMLEILVDELHSHLYLKSTYCDRRWKGYQPGEERLPDAKWGHEYSGADDKEPEDGEDTSTAPNKDEYADKRDVDAPPTKLAAFLQALSNRQVLDQSNVANDLGDLDGVMASTANGTGGNASDRRPSYVGSFSEAAGDAQAAAEFDENPEIDSFLYIEMLLEALARLGKLSVALDVIHQRLPVEIHALVESTIREVESRTEPLRRTSSNTRTDSILYLARTLGDASGRVSFSAGADSSDTSRPLSTMLRLSASETTQVQSEGEIMRDLFWTLFSKMDAVLQGHRVLHEVAGRISQRQGFKEIGAGTGTIAEKLRGRLVGGERLLEVWRPIQVEVRTLLHEYLMDDTQSPTSRRNNMISINEVLRQGTFHRDRSKKLFHLSDSQSGASYGNSNALTLNARSATASGKKELSPVSRHEEALNSALRAFVPGLVNAAESNAAGSGTALGISSLATSLATQQRENQIFASLSSSSALSNDMLSRNHRLLVKPDAFNISVLFQPALAFVDRVRVVMPSEAAGETSKGFSAFLEEFVQDVFLPQLEDKVQHLFQGAVGGSDAFQEDPSSRGMSSKPVVRSATNVVVLIDSLYSMLCTTPFHRESYSRLIIQTIVQYYSCCHQRFRDLASTEVPPMLGGGPRSDGEASAAAAGYMLSATWAQSAQLAEILAEAVDTENPPSASRKLELQTLENDLQLKMASRHRGQTIGRSDFITSRKKLIALGHLEHSLQWFLRHISRLKPTDQSLPVSVRPRARLSVIQGVSPSVFSSDQEWRLPLSSDMAARYDTLPRTYRLLSHTILFTLRMEIRARTLHFLDLAISEGNYLVEESAAEPDPHVVDLNAELANLDDIVADSVTPEYHRFLFEGLASFMEAILIGAVKKLKAINRSGVSKMIRNILALQQNLKNIIISDAGVSFDSSRRFWELLSLSPADMLEAVKKETQATSRDSTLPERKYGFEEVKSALQLMLGLENAAPAAASSATGSGSGSALPTLKAGTVDAEGGAVSRQKFNEYRELSWGPREEKSSSRLF</sequence>
<protein>
    <recommendedName>
        <fullName evidence="4">Exocyst complex component Sec8</fullName>
    </recommendedName>
</protein>
<dbReference type="InterPro" id="IPR039682">
    <property type="entry name" value="Sec8/EXOC4"/>
</dbReference>
<evidence type="ECO:0000313" key="8">
    <source>
        <dbReference type="EMBL" id="PWN23560.1"/>
    </source>
</evidence>
<dbReference type="Proteomes" id="UP000245942">
    <property type="component" value="Unassembled WGS sequence"/>
</dbReference>
<dbReference type="InterPro" id="IPR007191">
    <property type="entry name" value="Sec8_exocyst_N"/>
</dbReference>
<feature type="compositionally biased region" description="Basic and acidic residues" evidence="5">
    <location>
        <begin position="323"/>
        <end position="332"/>
    </location>
</feature>
<dbReference type="GO" id="GO:0090522">
    <property type="term" value="P:vesicle tethering involved in exocytosis"/>
    <property type="evidence" value="ECO:0007669"/>
    <property type="project" value="UniProtKB-UniRule"/>
</dbReference>
<dbReference type="GO" id="GO:0006893">
    <property type="term" value="P:Golgi to plasma membrane transport"/>
    <property type="evidence" value="ECO:0007669"/>
    <property type="project" value="TreeGrafter"/>
</dbReference>
<evidence type="ECO:0000256" key="1">
    <source>
        <dbReference type="ARBA" id="ARBA00022448"/>
    </source>
</evidence>